<name>A0ABV4GP59_9BRAD</name>
<reference evidence="1 2" key="1">
    <citation type="submission" date="2024-07" db="EMBL/GenBank/DDBJ databases">
        <title>Genomic Encyclopedia of Type Strains, Phase V (KMG-V): Genome sequencing to study the core and pangenomes of soil and plant-associated prokaryotes.</title>
        <authorList>
            <person name="Whitman W."/>
        </authorList>
    </citation>
    <scope>NUCLEOTIDE SEQUENCE [LARGE SCALE GENOMIC DNA]</scope>
    <source>
        <strain evidence="1 2">USDA 222</strain>
    </source>
</reference>
<keyword evidence="2" id="KW-1185">Reference proteome</keyword>
<gene>
    <name evidence="1" type="ORF">ABH992_006128</name>
</gene>
<dbReference type="Proteomes" id="UP001565474">
    <property type="component" value="Unassembled WGS sequence"/>
</dbReference>
<comment type="caution">
    <text evidence="1">The sequence shown here is derived from an EMBL/GenBank/DDBJ whole genome shotgun (WGS) entry which is preliminary data.</text>
</comment>
<evidence type="ECO:0000313" key="2">
    <source>
        <dbReference type="Proteomes" id="UP001565474"/>
    </source>
</evidence>
<organism evidence="1 2">
    <name type="scientific">Bradyrhizobium yuanmingense</name>
    <dbReference type="NCBI Taxonomy" id="108015"/>
    <lineage>
        <taxon>Bacteria</taxon>
        <taxon>Pseudomonadati</taxon>
        <taxon>Pseudomonadota</taxon>
        <taxon>Alphaproteobacteria</taxon>
        <taxon>Hyphomicrobiales</taxon>
        <taxon>Nitrobacteraceae</taxon>
        <taxon>Bradyrhizobium</taxon>
    </lineage>
</organism>
<protein>
    <submittedName>
        <fullName evidence="1">Uncharacterized protein</fullName>
    </submittedName>
</protein>
<proteinExistence type="predicted"/>
<sequence>MIALQGIAAVLGAGLFCWIYSPELGTDVVLAIVACLA</sequence>
<accession>A0ABV4GP59</accession>
<dbReference type="EMBL" id="JBGBZN010000002">
    <property type="protein sequence ID" value="MEY9473729.1"/>
    <property type="molecule type" value="Genomic_DNA"/>
</dbReference>
<evidence type="ECO:0000313" key="1">
    <source>
        <dbReference type="EMBL" id="MEY9473729.1"/>
    </source>
</evidence>